<organism evidence="2 3">
    <name type="scientific">Paraphaeosphaeria minitans</name>
    <dbReference type="NCBI Taxonomy" id="565426"/>
    <lineage>
        <taxon>Eukaryota</taxon>
        <taxon>Fungi</taxon>
        <taxon>Dikarya</taxon>
        <taxon>Ascomycota</taxon>
        <taxon>Pezizomycotina</taxon>
        <taxon>Dothideomycetes</taxon>
        <taxon>Pleosporomycetidae</taxon>
        <taxon>Pleosporales</taxon>
        <taxon>Massarineae</taxon>
        <taxon>Didymosphaeriaceae</taxon>
        <taxon>Paraphaeosphaeria</taxon>
    </lineage>
</organism>
<accession>A0A9P6G7Q7</accession>
<evidence type="ECO:0000313" key="2">
    <source>
        <dbReference type="EMBL" id="KAF9730437.1"/>
    </source>
</evidence>
<dbReference type="EMBL" id="WJXW01000014">
    <property type="protein sequence ID" value="KAF9730437.1"/>
    <property type="molecule type" value="Genomic_DNA"/>
</dbReference>
<gene>
    <name evidence="2" type="ORF">PMIN01_11306</name>
</gene>
<feature type="compositionally biased region" description="Basic residues" evidence="1">
    <location>
        <begin position="28"/>
        <end position="42"/>
    </location>
</feature>
<reference evidence="2" key="1">
    <citation type="journal article" date="2020" name="Mol. Plant Microbe Interact.">
        <title>Genome Sequence of the Biocontrol Agent Coniothyrium minitans strain Conio (IMI 134523).</title>
        <authorList>
            <person name="Patel D."/>
            <person name="Shittu T.A."/>
            <person name="Baroncelli R."/>
            <person name="Muthumeenakshi S."/>
            <person name="Osborne T.H."/>
            <person name="Janganan T.K."/>
            <person name="Sreenivasaprasad S."/>
        </authorList>
    </citation>
    <scope>NUCLEOTIDE SEQUENCE</scope>
    <source>
        <strain evidence="2">Conio</strain>
    </source>
</reference>
<name>A0A9P6G7Q7_9PLEO</name>
<evidence type="ECO:0000313" key="3">
    <source>
        <dbReference type="Proteomes" id="UP000756921"/>
    </source>
</evidence>
<evidence type="ECO:0000256" key="1">
    <source>
        <dbReference type="SAM" id="MobiDB-lite"/>
    </source>
</evidence>
<feature type="region of interest" description="Disordered" evidence="1">
    <location>
        <begin position="1"/>
        <end position="42"/>
    </location>
</feature>
<dbReference type="Proteomes" id="UP000756921">
    <property type="component" value="Unassembled WGS sequence"/>
</dbReference>
<dbReference type="AlphaFoldDB" id="A0A9P6G7Q7"/>
<proteinExistence type="predicted"/>
<sequence length="194" mass="22043">MNGAQSRSRAPCRQASGINHPPASLHPPTRRRRRRRRRQHHGKLFDNQVIAAMSFLPLPKAHHPLLPLGKVSAARSWSHADACRTRRQVRGFTDLDHHEQSKGICGQADWFRRLRQYVQSNDVRESRRITIIRYGPRGCPGDVSADSCENWYTVGSTDNRSDPQEGETRMSKILLNGNNICMMVPGGDGKWVDE</sequence>
<dbReference type="OrthoDB" id="429711at2759"/>
<comment type="caution">
    <text evidence="2">The sequence shown here is derived from an EMBL/GenBank/DDBJ whole genome shotgun (WGS) entry which is preliminary data.</text>
</comment>
<keyword evidence="3" id="KW-1185">Reference proteome</keyword>
<protein>
    <submittedName>
        <fullName evidence="2">LSM domain-containing protein</fullName>
    </submittedName>
</protein>